<dbReference type="OrthoDB" id="185373at2759"/>
<dbReference type="InterPro" id="IPR002885">
    <property type="entry name" value="PPR_rpt"/>
</dbReference>
<dbReference type="PANTHER" id="PTHR47447">
    <property type="entry name" value="OS03G0856100 PROTEIN"/>
    <property type="match status" value="1"/>
</dbReference>
<feature type="transmembrane region" description="Helical" evidence="3">
    <location>
        <begin position="862"/>
        <end position="884"/>
    </location>
</feature>
<evidence type="ECO:0000256" key="2">
    <source>
        <dbReference type="SAM" id="MobiDB-lite"/>
    </source>
</evidence>
<feature type="compositionally biased region" description="Polar residues" evidence="2">
    <location>
        <begin position="80"/>
        <end position="90"/>
    </location>
</feature>
<feature type="domain" description="Pentatricopeptide repeat-containing protein-mitochondrial" evidence="4">
    <location>
        <begin position="389"/>
        <end position="489"/>
    </location>
</feature>
<feature type="compositionally biased region" description="Basic and acidic residues" evidence="2">
    <location>
        <begin position="494"/>
        <end position="512"/>
    </location>
</feature>
<feature type="compositionally biased region" description="Low complexity" evidence="2">
    <location>
        <begin position="62"/>
        <end position="73"/>
    </location>
</feature>
<organism evidence="5 6">
    <name type="scientific">Nannochloropsis salina CCMP1776</name>
    <dbReference type="NCBI Taxonomy" id="1027361"/>
    <lineage>
        <taxon>Eukaryota</taxon>
        <taxon>Sar</taxon>
        <taxon>Stramenopiles</taxon>
        <taxon>Ochrophyta</taxon>
        <taxon>Eustigmatophyceae</taxon>
        <taxon>Eustigmatales</taxon>
        <taxon>Monodopsidaceae</taxon>
        <taxon>Microchloropsis</taxon>
        <taxon>Microchloropsis salina</taxon>
    </lineage>
</organism>
<feature type="region of interest" description="Disordered" evidence="2">
    <location>
        <begin position="30"/>
        <end position="95"/>
    </location>
</feature>
<feature type="region of interest" description="Disordered" evidence="2">
    <location>
        <begin position="657"/>
        <end position="678"/>
    </location>
</feature>
<dbReference type="AlphaFoldDB" id="A0A4D9DA12"/>
<evidence type="ECO:0000259" key="4">
    <source>
        <dbReference type="Pfam" id="PF23276"/>
    </source>
</evidence>
<dbReference type="Gene3D" id="1.25.40.10">
    <property type="entry name" value="Tetratricopeptide repeat domain"/>
    <property type="match status" value="3"/>
</dbReference>
<evidence type="ECO:0000313" key="6">
    <source>
        <dbReference type="Proteomes" id="UP000355283"/>
    </source>
</evidence>
<feature type="region of interest" description="Disordered" evidence="2">
    <location>
        <begin position="494"/>
        <end position="514"/>
    </location>
</feature>
<dbReference type="InterPro" id="IPR057027">
    <property type="entry name" value="TPR_mt"/>
</dbReference>
<name>A0A4D9DA12_9STRA</name>
<keyword evidence="6" id="KW-1185">Reference proteome</keyword>
<evidence type="ECO:0000256" key="3">
    <source>
        <dbReference type="SAM" id="Phobius"/>
    </source>
</evidence>
<accession>A0A4D9DA12</accession>
<dbReference type="Proteomes" id="UP000355283">
    <property type="component" value="Unassembled WGS sequence"/>
</dbReference>
<dbReference type="EMBL" id="SDOX01000001">
    <property type="protein sequence ID" value="TFJ88442.1"/>
    <property type="molecule type" value="Genomic_DNA"/>
</dbReference>
<dbReference type="PANTHER" id="PTHR47447:SF17">
    <property type="entry name" value="OS12G0638900 PROTEIN"/>
    <property type="match status" value="1"/>
</dbReference>
<comment type="caution">
    <text evidence="5">The sequence shown here is derived from an EMBL/GenBank/DDBJ whole genome shotgun (WGS) entry which is preliminary data.</text>
</comment>
<proteinExistence type="predicted"/>
<sequence length="891" mass="96712">MQRFIALRKLAAGGFLKPVLSPHHGRHLSSMFSGNISPDDSAAPTLGQNTSRGTPMQEELRASPSPSPTVAASPPLPSAQTISINPSSSSEEQEKLFQQAALELGQAWKQAAGVKPGMARFERLLQGEDLDAMERCWRQTVGKERLNFWHVHTFLGLLLDDRFLNARPQSGAVPAEFEGGQKTGGKRGETLRRRLRLASSLFKDMAMQKIAREREAGGSLLEGGALNTAGATVSSDPDPTPQHWQRVYNLMLRACANIADGVCALEVWDHMQETGFSAGEETMSFVVMALAKARMRLEAQARFEEAVEKGLILSPAAKSCLISCHARALDGEAAARVLEVTVEDGRSPENPGVVSGNMVTKVLEVGIETGNVKVLRQGLNALTMPVDRGMGLQILNMAAKRGDGQLAMDVFYALEGWGFPPTALVFNAVIQALGLSKNDVAMLKALNEMCALGFTPSEGTLHLVARQLSKSVARLDEAYNNLVALQKAYQDHVRQEAEGRREQQAVDGKDGEGADPTFVPNAPLPVSGSAVYLIVLGCAYANQLDRAFATFEDYHPVFGLAYDTNASNALLLACLRSRSLQVGAAISVMNEMDRLGIAPNDETCHLMVRILAQAKEADVKRMESVLSHMDEKGVVLRPATQRLLILCVPSISPSILPKPVDENAPENNNNEEDPFDDTYDDEVENPVVQIDLQVAGATEEQIEAVAGLVQFIAGMSFPGANRSDINVSVEWRGTVVEMDSSQTPLPRRLRSVGEVRALPSSRRETSGKDNENKRCKMSVGDSVNVTTITIHGLHGETYVRQIDSFLALISSGIIPVVILDHIPVFKFVCDSEVRMSNEVPSLRFQPMDVQETEKTGKDKTNVTAIVIPVVFGIALVGAVGFVLFRKFSNRA</sequence>
<feature type="compositionally biased region" description="Acidic residues" evidence="2">
    <location>
        <begin position="669"/>
        <end position="678"/>
    </location>
</feature>
<dbReference type="NCBIfam" id="TIGR00756">
    <property type="entry name" value="PPR"/>
    <property type="match status" value="1"/>
</dbReference>
<keyword evidence="3" id="KW-0812">Transmembrane</keyword>
<protein>
    <recommendedName>
        <fullName evidence="4">Pentatricopeptide repeat-containing protein-mitochondrial domain-containing protein</fullName>
    </recommendedName>
</protein>
<keyword evidence="3" id="KW-1133">Transmembrane helix</keyword>
<dbReference type="Pfam" id="PF23276">
    <property type="entry name" value="TPR_24"/>
    <property type="match status" value="1"/>
</dbReference>
<gene>
    <name evidence="5" type="ORF">NSK_000016</name>
</gene>
<keyword evidence="3" id="KW-0472">Membrane</keyword>
<evidence type="ECO:0000313" key="5">
    <source>
        <dbReference type="EMBL" id="TFJ88442.1"/>
    </source>
</evidence>
<evidence type="ECO:0000256" key="1">
    <source>
        <dbReference type="ARBA" id="ARBA00022737"/>
    </source>
</evidence>
<keyword evidence="1" id="KW-0677">Repeat</keyword>
<reference evidence="5 6" key="1">
    <citation type="submission" date="2019-01" db="EMBL/GenBank/DDBJ databases">
        <title>Nuclear Genome Assembly of the Microalgal Biofuel strain Nannochloropsis salina CCMP1776.</title>
        <authorList>
            <person name="Hovde B."/>
        </authorList>
    </citation>
    <scope>NUCLEOTIDE SEQUENCE [LARGE SCALE GENOMIC DNA]</scope>
    <source>
        <strain evidence="5 6">CCMP1776</strain>
    </source>
</reference>
<dbReference type="InterPro" id="IPR011990">
    <property type="entry name" value="TPR-like_helical_dom_sf"/>
</dbReference>